<dbReference type="InterPro" id="IPR012337">
    <property type="entry name" value="RNaseH-like_sf"/>
</dbReference>
<dbReference type="RefSeq" id="WP_052619004.1">
    <property type="nucleotide sequence ID" value="NZ_CSWP01000009.1"/>
</dbReference>
<gene>
    <name evidence="2" type="ORF">ERS075579_03965</name>
</gene>
<evidence type="ECO:0000313" key="3">
    <source>
        <dbReference type="Proteomes" id="UP000045782"/>
    </source>
</evidence>
<dbReference type="SUPFAM" id="SSF53098">
    <property type="entry name" value="Ribonuclease H-like"/>
    <property type="match status" value="1"/>
</dbReference>
<evidence type="ECO:0000259" key="1">
    <source>
        <dbReference type="PROSITE" id="PS50879"/>
    </source>
</evidence>
<dbReference type="AlphaFoldDB" id="A0A0U0ZSR9"/>
<dbReference type="PROSITE" id="PS50879">
    <property type="entry name" value="RNASE_H_1"/>
    <property type="match status" value="1"/>
</dbReference>
<organism evidence="2 3">
    <name type="scientific">Mycobacteroides abscessus</name>
    <dbReference type="NCBI Taxonomy" id="36809"/>
    <lineage>
        <taxon>Bacteria</taxon>
        <taxon>Bacillati</taxon>
        <taxon>Actinomycetota</taxon>
        <taxon>Actinomycetes</taxon>
        <taxon>Mycobacteriales</taxon>
        <taxon>Mycobacteriaceae</taxon>
        <taxon>Mycobacteroides</taxon>
    </lineage>
</organism>
<dbReference type="GO" id="GO:0004523">
    <property type="term" value="F:RNA-DNA hybrid ribonuclease activity"/>
    <property type="evidence" value="ECO:0007669"/>
    <property type="project" value="InterPro"/>
</dbReference>
<dbReference type="Proteomes" id="UP000045782">
    <property type="component" value="Unassembled WGS sequence"/>
</dbReference>
<protein>
    <submittedName>
        <fullName evidence="2">Ribonuclease H</fullName>
    </submittedName>
</protein>
<evidence type="ECO:0000313" key="2">
    <source>
        <dbReference type="EMBL" id="CPV66241.1"/>
    </source>
</evidence>
<dbReference type="EMBL" id="CSWP01000009">
    <property type="protein sequence ID" value="CPV66241.1"/>
    <property type="molecule type" value="Genomic_DNA"/>
</dbReference>
<dbReference type="Gene3D" id="3.30.420.10">
    <property type="entry name" value="Ribonuclease H-like superfamily/Ribonuclease H"/>
    <property type="match status" value="1"/>
</dbReference>
<sequence length="322" mass="35304">MPNESAEPTRSEVRIALRQNDDQPTYSYEAFTAFDAWAGTVTADNAEAAIHETLCDCWRQRPKLAKKPINAVVDAPRGKIMPQYLPELEALHPGLSLTLHKGSISNLLASIPKSSVRNRLPTTESDLPPVIVATDGSVRGDITGFGWLASTGDFNMTGFRHNSRQMGYDLPLVAELRAIDDAVRALSQHRHITIITDSQNAVDMVTAWMQGSMLLPPGYNTDKRKKGRPPGLIAARSRIHQDRQRISISWTRGHTGEPLNEGADALARLASRNHLPGSDLTLTQYRTRAAELAKSFTAAYIATTAATETQRHSGESRPSAPH</sequence>
<proteinExistence type="predicted"/>
<feature type="domain" description="RNase H type-1" evidence="1">
    <location>
        <begin position="126"/>
        <end position="272"/>
    </location>
</feature>
<dbReference type="GO" id="GO:0003676">
    <property type="term" value="F:nucleic acid binding"/>
    <property type="evidence" value="ECO:0007669"/>
    <property type="project" value="InterPro"/>
</dbReference>
<name>A0A0U0ZSR9_9MYCO</name>
<dbReference type="Pfam" id="PF00075">
    <property type="entry name" value="RNase_H"/>
    <property type="match status" value="1"/>
</dbReference>
<dbReference type="InterPro" id="IPR002156">
    <property type="entry name" value="RNaseH_domain"/>
</dbReference>
<dbReference type="InterPro" id="IPR036397">
    <property type="entry name" value="RNaseH_sf"/>
</dbReference>
<accession>A0A0U0ZSR9</accession>
<reference evidence="2 3" key="1">
    <citation type="submission" date="2015-03" db="EMBL/GenBank/DDBJ databases">
        <authorList>
            <person name="Murphy D."/>
        </authorList>
    </citation>
    <scope>NUCLEOTIDE SEQUENCE [LARGE SCALE GENOMIC DNA]</scope>
    <source>
        <strain evidence="2 3">PAP088</strain>
    </source>
</reference>